<reference evidence="1 2" key="1">
    <citation type="submission" date="2020-10" db="EMBL/GenBank/DDBJ databases">
        <title>Connecting structure to function with the recovery of over 1000 high-quality activated sludge metagenome-assembled genomes encoding full-length rRNA genes using long-read sequencing.</title>
        <authorList>
            <person name="Singleton C.M."/>
            <person name="Petriglieri F."/>
            <person name="Kristensen J.M."/>
            <person name="Kirkegaard R.H."/>
            <person name="Michaelsen T.Y."/>
            <person name="Andersen M.H."/>
            <person name="Karst S.M."/>
            <person name="Dueholm M.S."/>
            <person name="Nielsen P.H."/>
            <person name="Albertsen M."/>
        </authorList>
    </citation>
    <scope>NUCLEOTIDE SEQUENCE [LARGE SCALE GENOMIC DNA]</scope>
    <source>
        <strain evidence="1">EsbW_18-Q3-R4-48_BATAC.285</strain>
    </source>
</reference>
<dbReference type="AlphaFoldDB" id="A0A935UFD7"/>
<accession>A0A935UFD7</accession>
<evidence type="ECO:0000313" key="2">
    <source>
        <dbReference type="Proteomes" id="UP000697998"/>
    </source>
</evidence>
<comment type="caution">
    <text evidence="1">The sequence shown here is derived from an EMBL/GenBank/DDBJ whole genome shotgun (WGS) entry which is preliminary data.</text>
</comment>
<sequence>MPRSAATDHRPTARALDLHPDTVAKGGLPAVPCPAVGAAQRRSTFKNRIIRLLETHPQPQIYQRLREKVRGGYTMVKTTSRSGRAPTSLPAGLCPANAPRDWGEYGTIASVHAATVLFVRAVPAA</sequence>
<dbReference type="Proteomes" id="UP000697998">
    <property type="component" value="Unassembled WGS sequence"/>
</dbReference>
<protein>
    <submittedName>
        <fullName evidence="1">Uncharacterized protein</fullName>
    </submittedName>
</protein>
<gene>
    <name evidence="1" type="ORF">IPJ27_00135</name>
</gene>
<dbReference type="EMBL" id="JADJMH010000001">
    <property type="protein sequence ID" value="MBK7673283.1"/>
    <property type="molecule type" value="Genomic_DNA"/>
</dbReference>
<organism evidence="1 2">
    <name type="scientific">Candidatus Accumulibacter proximus</name>
    <dbReference type="NCBI Taxonomy" id="2954385"/>
    <lineage>
        <taxon>Bacteria</taxon>
        <taxon>Pseudomonadati</taxon>
        <taxon>Pseudomonadota</taxon>
        <taxon>Betaproteobacteria</taxon>
        <taxon>Candidatus Accumulibacter</taxon>
    </lineage>
</organism>
<name>A0A935UFD7_9PROT</name>
<proteinExistence type="predicted"/>
<evidence type="ECO:0000313" key="1">
    <source>
        <dbReference type="EMBL" id="MBK7673283.1"/>
    </source>
</evidence>